<evidence type="ECO:0000313" key="7">
    <source>
        <dbReference type="EMBL" id="QAA31126.1"/>
    </source>
</evidence>
<feature type="transmembrane region" description="Helical" evidence="5">
    <location>
        <begin position="211"/>
        <end position="236"/>
    </location>
</feature>
<dbReference type="PANTHER" id="PTHR43027:SF2">
    <property type="entry name" value="TRANSPORT PERMEASE PROTEIN"/>
    <property type="match status" value="1"/>
</dbReference>
<gene>
    <name evidence="7" type="ORF">C1I91_05295</name>
</gene>
<evidence type="ECO:0000256" key="5">
    <source>
        <dbReference type="SAM" id="Phobius"/>
    </source>
</evidence>
<evidence type="ECO:0000256" key="2">
    <source>
        <dbReference type="ARBA" id="ARBA00022692"/>
    </source>
</evidence>
<sequence length="243" mass="27516">MRRFRAMFLLELKKVILVPWVLIFAIAFPQFLFVMQMENLKKSAASSFDPLVLIPSLTVLTILMLCLTTLPIGFARDRECKYFKRLRLAGASPSLYMIVHYTIQFILGIFTMGVLSIIAVVRYNVNIPYGYLPKFFGVLLVLHIMLYFLGVIIGNTSSDVRAVQTRGLIIYFILLFLGDITCPLSNLSSSIQKVAWFLPTTYGVELLRKILAGGALFATSYIFVILACLAVFGVMANRLFRWE</sequence>
<feature type="domain" description="ABC-2 type transporter transmembrane" evidence="6">
    <location>
        <begin position="20"/>
        <end position="211"/>
    </location>
</feature>
<dbReference type="EMBL" id="CP025746">
    <property type="protein sequence ID" value="QAA31126.1"/>
    <property type="molecule type" value="Genomic_DNA"/>
</dbReference>
<evidence type="ECO:0000256" key="3">
    <source>
        <dbReference type="ARBA" id="ARBA00022989"/>
    </source>
</evidence>
<keyword evidence="2 5" id="KW-0812">Transmembrane</keyword>
<keyword evidence="8" id="KW-1185">Reference proteome</keyword>
<dbReference type="GO" id="GO:0140359">
    <property type="term" value="F:ABC-type transporter activity"/>
    <property type="evidence" value="ECO:0007669"/>
    <property type="project" value="InterPro"/>
</dbReference>
<dbReference type="InterPro" id="IPR013525">
    <property type="entry name" value="ABC2_TM"/>
</dbReference>
<dbReference type="PANTHER" id="PTHR43027">
    <property type="entry name" value="DOXORUBICIN RESISTANCE ABC TRANSPORTER PERMEASE PROTEIN DRRC-RELATED"/>
    <property type="match status" value="1"/>
</dbReference>
<name>A0A410DQ18_9CLOT</name>
<feature type="transmembrane region" description="Helical" evidence="5">
    <location>
        <begin position="168"/>
        <end position="191"/>
    </location>
</feature>
<feature type="transmembrane region" description="Helical" evidence="5">
    <location>
        <begin position="52"/>
        <end position="74"/>
    </location>
</feature>
<dbReference type="GO" id="GO:0016020">
    <property type="term" value="C:membrane"/>
    <property type="evidence" value="ECO:0007669"/>
    <property type="project" value="UniProtKB-SubCell"/>
</dbReference>
<keyword evidence="3 5" id="KW-1133">Transmembrane helix</keyword>
<organism evidence="7 8">
    <name type="scientific">Clostridium manihotivorum</name>
    <dbReference type="NCBI Taxonomy" id="2320868"/>
    <lineage>
        <taxon>Bacteria</taxon>
        <taxon>Bacillati</taxon>
        <taxon>Bacillota</taxon>
        <taxon>Clostridia</taxon>
        <taxon>Eubacteriales</taxon>
        <taxon>Clostridiaceae</taxon>
        <taxon>Clostridium</taxon>
    </lineage>
</organism>
<feature type="transmembrane region" description="Helical" evidence="5">
    <location>
        <begin position="95"/>
        <end position="123"/>
    </location>
</feature>
<proteinExistence type="predicted"/>
<accession>A0A410DQ18</accession>
<evidence type="ECO:0000259" key="6">
    <source>
        <dbReference type="Pfam" id="PF01061"/>
    </source>
</evidence>
<reference evidence="7 8" key="1">
    <citation type="submission" date="2018-01" db="EMBL/GenBank/DDBJ databases">
        <title>Genome Sequencing and Assembly of Anaerobacter polyendosporus strain CT4.</title>
        <authorList>
            <person name="Tachaapaikoon C."/>
            <person name="Sutheeworapong S."/>
            <person name="Jenjaroenpun P."/>
            <person name="Wongsurawat T."/>
            <person name="Nookeaw I."/>
            <person name="Cheawchanlertfa P."/>
            <person name="Kosugi A."/>
            <person name="Cheevadhanarak S."/>
            <person name="Ratanakhanokchai K."/>
        </authorList>
    </citation>
    <scope>NUCLEOTIDE SEQUENCE [LARGE SCALE GENOMIC DNA]</scope>
    <source>
        <strain evidence="7 8">CT4</strain>
    </source>
</reference>
<dbReference type="Pfam" id="PF01061">
    <property type="entry name" value="ABC2_membrane"/>
    <property type="match status" value="1"/>
</dbReference>
<dbReference type="OrthoDB" id="111284at2"/>
<feature type="transmembrane region" description="Helical" evidence="5">
    <location>
        <begin position="135"/>
        <end position="156"/>
    </location>
</feature>
<evidence type="ECO:0000313" key="8">
    <source>
        <dbReference type="Proteomes" id="UP000286268"/>
    </source>
</evidence>
<dbReference type="KEGG" id="cmah:C1I91_05295"/>
<feature type="transmembrane region" description="Helical" evidence="5">
    <location>
        <begin position="12"/>
        <end position="32"/>
    </location>
</feature>
<dbReference type="AlphaFoldDB" id="A0A410DQ18"/>
<dbReference type="RefSeq" id="WP_128211797.1">
    <property type="nucleotide sequence ID" value="NZ_CP025746.1"/>
</dbReference>
<dbReference type="Proteomes" id="UP000286268">
    <property type="component" value="Chromosome"/>
</dbReference>
<keyword evidence="4 5" id="KW-0472">Membrane</keyword>
<evidence type="ECO:0000256" key="4">
    <source>
        <dbReference type="ARBA" id="ARBA00023136"/>
    </source>
</evidence>
<comment type="subcellular location">
    <subcellularLocation>
        <location evidence="1">Membrane</location>
        <topology evidence="1">Multi-pass membrane protein</topology>
    </subcellularLocation>
</comment>
<protein>
    <recommendedName>
        <fullName evidence="6">ABC-2 type transporter transmembrane domain-containing protein</fullName>
    </recommendedName>
</protein>
<dbReference type="InterPro" id="IPR052902">
    <property type="entry name" value="ABC-2_transporter"/>
</dbReference>
<evidence type="ECO:0000256" key="1">
    <source>
        <dbReference type="ARBA" id="ARBA00004141"/>
    </source>
</evidence>